<gene>
    <name evidence="6" type="ORF">BP01DRAFT_372490</name>
</gene>
<dbReference type="Pfam" id="PF00891">
    <property type="entry name" value="Methyltransf_2"/>
    <property type="match status" value="1"/>
</dbReference>
<feature type="domain" description="O-methyltransferase C-terminal" evidence="4">
    <location>
        <begin position="229"/>
        <end position="375"/>
    </location>
</feature>
<keyword evidence="3" id="KW-0949">S-adenosyl-L-methionine</keyword>
<dbReference type="PANTHER" id="PTHR43712">
    <property type="entry name" value="PUTATIVE (AFU_ORTHOLOGUE AFUA_4G14580)-RELATED"/>
    <property type="match status" value="1"/>
</dbReference>
<dbReference type="PANTHER" id="PTHR43712:SF1">
    <property type="entry name" value="HYPOTHETICAL O-METHYLTRANSFERASE (EUROFUNG)-RELATED"/>
    <property type="match status" value="1"/>
</dbReference>
<dbReference type="OrthoDB" id="1535081at2759"/>
<dbReference type="GO" id="GO:0032259">
    <property type="term" value="P:methylation"/>
    <property type="evidence" value="ECO:0007669"/>
    <property type="project" value="UniProtKB-KW"/>
</dbReference>
<dbReference type="GO" id="GO:0008171">
    <property type="term" value="F:O-methyltransferase activity"/>
    <property type="evidence" value="ECO:0007669"/>
    <property type="project" value="InterPro"/>
</dbReference>
<dbReference type="InterPro" id="IPR012967">
    <property type="entry name" value="COMT_dimerisation"/>
</dbReference>
<name>A0A318ZK33_9EURO</name>
<evidence type="ECO:0000259" key="4">
    <source>
        <dbReference type="Pfam" id="PF00891"/>
    </source>
</evidence>
<dbReference type="GO" id="GO:0046983">
    <property type="term" value="F:protein dimerization activity"/>
    <property type="evidence" value="ECO:0007669"/>
    <property type="project" value="InterPro"/>
</dbReference>
<keyword evidence="7" id="KW-1185">Reference proteome</keyword>
<proteinExistence type="predicted"/>
<sequence length="399" mass="44686">MSDFIPRADEAKAALAHLNTIDLDDPETHKDAISHCQATITALQKPGDLALESFTTFTIFPCLRTASDLRIFERPRDGPLTLQQLAEQTGAETSLLARLLRVITGIGVIHESGPETYTATPTSHILGSPAFAAGFRMFGKIGPNLQSFPDYLQATKYRNPSDSDSSSGIFQSCFHTDHSFFSWLAANPSIAHDFNTFQTTKRNRQHWSESYPVWARITEGVDTLHSDRPLLVDVGGSVGHGLRAVKAKFPHPLQTGQLILQDQQSVIETIQADMRDPMIEYIPYDFFTPQMVKGARVYLLKHIIHNWPDDKVVSILRNVTCGMRRGYSKLWLFGGIMPEWQAPRILSRMDIVMMVFMAAMERTERHITELLRRAGLVVTGVDIVMEGYGVIEAMLQVEA</sequence>
<keyword evidence="1 6" id="KW-0489">Methyltransferase</keyword>
<dbReference type="EMBL" id="KZ821225">
    <property type="protein sequence ID" value="PYH47155.1"/>
    <property type="molecule type" value="Genomic_DNA"/>
</dbReference>
<evidence type="ECO:0000256" key="2">
    <source>
        <dbReference type="ARBA" id="ARBA00022679"/>
    </source>
</evidence>
<protein>
    <submittedName>
        <fullName evidence="6">Putative O-methyltransferase</fullName>
    </submittedName>
</protein>
<dbReference type="InterPro" id="IPR029063">
    <property type="entry name" value="SAM-dependent_MTases_sf"/>
</dbReference>
<organism evidence="6 7">
    <name type="scientific">Aspergillus saccharolyticus JOP 1030-1</name>
    <dbReference type="NCBI Taxonomy" id="1450539"/>
    <lineage>
        <taxon>Eukaryota</taxon>
        <taxon>Fungi</taxon>
        <taxon>Dikarya</taxon>
        <taxon>Ascomycota</taxon>
        <taxon>Pezizomycotina</taxon>
        <taxon>Eurotiomycetes</taxon>
        <taxon>Eurotiomycetidae</taxon>
        <taxon>Eurotiales</taxon>
        <taxon>Aspergillaceae</taxon>
        <taxon>Aspergillus</taxon>
        <taxon>Aspergillus subgen. Circumdati</taxon>
    </lineage>
</organism>
<evidence type="ECO:0000256" key="1">
    <source>
        <dbReference type="ARBA" id="ARBA00022603"/>
    </source>
</evidence>
<dbReference type="AlphaFoldDB" id="A0A318ZK33"/>
<dbReference type="GeneID" id="37077962"/>
<dbReference type="Gene3D" id="3.40.50.150">
    <property type="entry name" value="Vaccinia Virus protein VP39"/>
    <property type="match status" value="1"/>
</dbReference>
<keyword evidence="2 6" id="KW-0808">Transferase</keyword>
<dbReference type="SUPFAM" id="SSF46785">
    <property type="entry name" value="Winged helix' DNA-binding domain"/>
    <property type="match status" value="1"/>
</dbReference>
<dbReference type="Pfam" id="PF08100">
    <property type="entry name" value="Dimerisation"/>
    <property type="match status" value="1"/>
</dbReference>
<dbReference type="PROSITE" id="PS51683">
    <property type="entry name" value="SAM_OMT_II"/>
    <property type="match status" value="1"/>
</dbReference>
<evidence type="ECO:0000259" key="5">
    <source>
        <dbReference type="Pfam" id="PF08100"/>
    </source>
</evidence>
<dbReference type="InterPro" id="IPR036388">
    <property type="entry name" value="WH-like_DNA-bd_sf"/>
</dbReference>
<dbReference type="InterPro" id="IPR016461">
    <property type="entry name" value="COMT-like"/>
</dbReference>
<dbReference type="GO" id="GO:0044550">
    <property type="term" value="P:secondary metabolite biosynthetic process"/>
    <property type="evidence" value="ECO:0007669"/>
    <property type="project" value="UniProtKB-ARBA"/>
</dbReference>
<evidence type="ECO:0000313" key="7">
    <source>
        <dbReference type="Proteomes" id="UP000248349"/>
    </source>
</evidence>
<dbReference type="InterPro" id="IPR036390">
    <property type="entry name" value="WH_DNA-bd_sf"/>
</dbReference>
<dbReference type="InterPro" id="IPR001077">
    <property type="entry name" value="COMT_C"/>
</dbReference>
<dbReference type="Gene3D" id="1.10.10.10">
    <property type="entry name" value="Winged helix-like DNA-binding domain superfamily/Winged helix DNA-binding domain"/>
    <property type="match status" value="1"/>
</dbReference>
<accession>A0A318ZK33</accession>
<reference evidence="6 7" key="1">
    <citation type="submission" date="2016-12" db="EMBL/GenBank/DDBJ databases">
        <title>The genomes of Aspergillus section Nigri reveals drivers in fungal speciation.</title>
        <authorList>
            <consortium name="DOE Joint Genome Institute"/>
            <person name="Vesth T.C."/>
            <person name="Nybo J."/>
            <person name="Theobald S."/>
            <person name="Brandl J."/>
            <person name="Frisvad J.C."/>
            <person name="Nielsen K.F."/>
            <person name="Lyhne E.K."/>
            <person name="Kogle M.E."/>
            <person name="Kuo A."/>
            <person name="Riley R."/>
            <person name="Clum A."/>
            <person name="Nolan M."/>
            <person name="Lipzen A."/>
            <person name="Salamov A."/>
            <person name="Henrissat B."/>
            <person name="Wiebenga A."/>
            <person name="De Vries R.P."/>
            <person name="Grigoriev I.V."/>
            <person name="Mortensen U.H."/>
            <person name="Andersen M.R."/>
            <person name="Baker S.E."/>
        </authorList>
    </citation>
    <scope>NUCLEOTIDE SEQUENCE [LARGE SCALE GENOMIC DNA]</scope>
    <source>
        <strain evidence="6 7">JOP 1030-1</strain>
    </source>
</reference>
<dbReference type="RefSeq" id="XP_025433137.1">
    <property type="nucleotide sequence ID" value="XM_025576733.1"/>
</dbReference>
<dbReference type="SUPFAM" id="SSF53335">
    <property type="entry name" value="S-adenosyl-L-methionine-dependent methyltransferases"/>
    <property type="match status" value="1"/>
</dbReference>
<evidence type="ECO:0000256" key="3">
    <source>
        <dbReference type="ARBA" id="ARBA00022691"/>
    </source>
</evidence>
<feature type="domain" description="O-methyltransferase dimerisation" evidence="5">
    <location>
        <begin position="53"/>
        <end position="126"/>
    </location>
</feature>
<dbReference type="Proteomes" id="UP000248349">
    <property type="component" value="Unassembled WGS sequence"/>
</dbReference>
<evidence type="ECO:0000313" key="6">
    <source>
        <dbReference type="EMBL" id="PYH47155.1"/>
    </source>
</evidence>